<feature type="domain" description="Crinkler effector protein N-terminal" evidence="4">
    <location>
        <begin position="6"/>
        <end position="98"/>
    </location>
</feature>
<comment type="subcellular location">
    <subcellularLocation>
        <location evidence="1">Host cell</location>
    </subcellularLocation>
    <subcellularLocation>
        <location evidence="2">Secreted</location>
    </subcellularLocation>
</comment>
<reference evidence="5" key="1">
    <citation type="submission" date="2021-11" db="EMBL/GenBank/DDBJ databases">
        <authorList>
            <person name="Herlambang A."/>
            <person name="Guo Y."/>
            <person name="Takashima Y."/>
            <person name="Nishizawa T."/>
        </authorList>
    </citation>
    <scope>NUCLEOTIDE SEQUENCE</scope>
    <source>
        <strain evidence="5">E1425</strain>
    </source>
</reference>
<evidence type="ECO:0000256" key="2">
    <source>
        <dbReference type="ARBA" id="ARBA00004613"/>
    </source>
</evidence>
<dbReference type="AlphaFoldDB" id="A0A9P3M198"/>
<keyword evidence="6" id="KW-1185">Reference proteome</keyword>
<reference evidence="5" key="2">
    <citation type="journal article" date="2022" name="Microbiol. Resour. Announc.">
        <title>Whole-Genome Sequence of Entomortierella parvispora E1425, a Mucoromycotan Fungus Associated with Burkholderiaceae-Related Endosymbiotic Bacteria.</title>
        <authorList>
            <person name="Herlambang A."/>
            <person name="Guo Y."/>
            <person name="Takashima Y."/>
            <person name="Narisawa K."/>
            <person name="Ohta H."/>
            <person name="Nishizawa T."/>
        </authorList>
    </citation>
    <scope>NUCLEOTIDE SEQUENCE</scope>
    <source>
        <strain evidence="5">E1425</strain>
    </source>
</reference>
<dbReference type="GO" id="GO:0043657">
    <property type="term" value="C:host cell"/>
    <property type="evidence" value="ECO:0007669"/>
    <property type="project" value="UniProtKB-SubCell"/>
</dbReference>
<evidence type="ECO:0000313" key="6">
    <source>
        <dbReference type="Proteomes" id="UP000827284"/>
    </source>
</evidence>
<gene>
    <name evidence="5" type="ORF">EMPS_10533</name>
</gene>
<keyword evidence="3" id="KW-0964">Secreted</keyword>
<dbReference type="EMBL" id="BQFW01000014">
    <property type="protein sequence ID" value="GJJ78174.1"/>
    <property type="molecule type" value="Genomic_DNA"/>
</dbReference>
<sequence length="455" mass="50928">MATDTLTLFCIISGDPLSFAFPVKVQSSASVDELKKAIKETQKDAPHFTIPANELVLWQATVPTDKNTGGERIIELDSLDDKTKLDNPRTSLSKLIVDDSTYIIVERPKAHAGRPLGLKRDFDTAMLEGLEKIMTILHELKEEKKSVISLSRVTEREFRDIMNENGLAQRAISFAVDPTTLPAAIPGRHIEPFAWGPESEAAQADDCKEWLENNTRLPEGILFCITSRNANLLRTMSASTKYELNGTTDMVILPEEYLNTTLLVPGLQIGIELKKSDVGYQKHTFEATLQLLSASLSSNFCPVIVLTDLKEYWRFFWLEPRVIVTCEFGLQDGVALLEKIAHEPRPTPIVDTAFQSIPATDATPYRRRCQFTEAVRRTPVEDVVLPEGSSSAHQVRKLQRTVTDITDSLPGGDVADMRDFFDVMTEEEKSKWWTKCALEVMKNSPALQALIPDGY</sequence>
<organism evidence="5 6">
    <name type="scientific">Entomortierella parvispora</name>
    <dbReference type="NCBI Taxonomy" id="205924"/>
    <lineage>
        <taxon>Eukaryota</taxon>
        <taxon>Fungi</taxon>
        <taxon>Fungi incertae sedis</taxon>
        <taxon>Mucoromycota</taxon>
        <taxon>Mortierellomycotina</taxon>
        <taxon>Mortierellomycetes</taxon>
        <taxon>Mortierellales</taxon>
        <taxon>Mortierellaceae</taxon>
        <taxon>Entomortierella</taxon>
    </lineage>
</organism>
<proteinExistence type="predicted"/>
<dbReference type="Pfam" id="PF20147">
    <property type="entry name" value="Crinkler"/>
    <property type="match status" value="1"/>
</dbReference>
<dbReference type="GO" id="GO:0005576">
    <property type="term" value="C:extracellular region"/>
    <property type="evidence" value="ECO:0007669"/>
    <property type="project" value="UniProtKB-SubCell"/>
</dbReference>
<evidence type="ECO:0000256" key="1">
    <source>
        <dbReference type="ARBA" id="ARBA00004340"/>
    </source>
</evidence>
<accession>A0A9P3M198</accession>
<evidence type="ECO:0000259" key="4">
    <source>
        <dbReference type="Pfam" id="PF20147"/>
    </source>
</evidence>
<evidence type="ECO:0000313" key="5">
    <source>
        <dbReference type="EMBL" id="GJJ78174.1"/>
    </source>
</evidence>
<protein>
    <recommendedName>
        <fullName evidence="4">Crinkler effector protein N-terminal domain-containing protein</fullName>
    </recommendedName>
</protein>
<evidence type="ECO:0000256" key="3">
    <source>
        <dbReference type="ARBA" id="ARBA00022525"/>
    </source>
</evidence>
<dbReference type="Proteomes" id="UP000827284">
    <property type="component" value="Unassembled WGS sequence"/>
</dbReference>
<name>A0A9P3M198_9FUNG</name>
<dbReference type="OrthoDB" id="2435285at2759"/>
<dbReference type="InterPro" id="IPR045379">
    <property type="entry name" value="Crinkler_N"/>
</dbReference>
<comment type="caution">
    <text evidence="5">The sequence shown here is derived from an EMBL/GenBank/DDBJ whole genome shotgun (WGS) entry which is preliminary data.</text>
</comment>